<comment type="caution">
    <text evidence="1">The sequence shown here is derived from an EMBL/GenBank/DDBJ whole genome shotgun (WGS) entry which is preliminary data.</text>
</comment>
<dbReference type="Proteomes" id="UP001519273">
    <property type="component" value="Unassembled WGS sequence"/>
</dbReference>
<proteinExistence type="predicted"/>
<protein>
    <submittedName>
        <fullName evidence="1">Uncharacterized protein</fullName>
    </submittedName>
</protein>
<evidence type="ECO:0000313" key="1">
    <source>
        <dbReference type="EMBL" id="MBP1936048.1"/>
    </source>
</evidence>
<evidence type="ECO:0000313" key="2">
    <source>
        <dbReference type="Proteomes" id="UP001519273"/>
    </source>
</evidence>
<name>A0ABS4H0I5_9BACL</name>
<dbReference type="EMBL" id="JAGGKP010000001">
    <property type="protein sequence ID" value="MBP1936048.1"/>
    <property type="molecule type" value="Genomic_DNA"/>
</dbReference>
<accession>A0ABS4H0I5</accession>
<keyword evidence="2" id="KW-1185">Reference proteome</keyword>
<gene>
    <name evidence="1" type="ORF">J2Z20_000909</name>
</gene>
<sequence length="71" mass="8561">MKRRDLLTGSRLDATHPPIANRMTFIESLEILEPLYQMTEETHRRLMEEISPLKSPMEAEILDRYRSYLYY</sequence>
<dbReference type="RefSeq" id="WP_209845798.1">
    <property type="nucleotide sequence ID" value="NZ_CBCRVE010000002.1"/>
</dbReference>
<organism evidence="1 2">
    <name type="scientific">Paenibacillus sediminis</name>
    <dbReference type="NCBI Taxonomy" id="664909"/>
    <lineage>
        <taxon>Bacteria</taxon>
        <taxon>Bacillati</taxon>
        <taxon>Bacillota</taxon>
        <taxon>Bacilli</taxon>
        <taxon>Bacillales</taxon>
        <taxon>Paenibacillaceae</taxon>
        <taxon>Paenibacillus</taxon>
    </lineage>
</organism>
<reference evidence="1 2" key="1">
    <citation type="submission" date="2021-03" db="EMBL/GenBank/DDBJ databases">
        <title>Genomic Encyclopedia of Type Strains, Phase IV (KMG-IV): sequencing the most valuable type-strain genomes for metagenomic binning, comparative biology and taxonomic classification.</title>
        <authorList>
            <person name="Goeker M."/>
        </authorList>
    </citation>
    <scope>NUCLEOTIDE SEQUENCE [LARGE SCALE GENOMIC DNA]</scope>
    <source>
        <strain evidence="1 2">DSM 23491</strain>
    </source>
</reference>